<evidence type="ECO:0000313" key="2">
    <source>
        <dbReference type="Proteomes" id="UP000193920"/>
    </source>
</evidence>
<dbReference type="OrthoDB" id="2142773at2759"/>
<gene>
    <name evidence="1" type="ORF">LY90DRAFT_195291</name>
</gene>
<comment type="caution">
    <text evidence="1">The sequence shown here is derived from an EMBL/GenBank/DDBJ whole genome shotgun (WGS) entry which is preliminary data.</text>
</comment>
<proteinExistence type="predicted"/>
<dbReference type="AlphaFoldDB" id="A0A1Y1ZJN4"/>
<evidence type="ECO:0000313" key="1">
    <source>
        <dbReference type="EMBL" id="ORY10453.1"/>
    </source>
</evidence>
<organism evidence="1 2">
    <name type="scientific">Neocallimastix californiae</name>
    <dbReference type="NCBI Taxonomy" id="1754190"/>
    <lineage>
        <taxon>Eukaryota</taxon>
        <taxon>Fungi</taxon>
        <taxon>Fungi incertae sedis</taxon>
        <taxon>Chytridiomycota</taxon>
        <taxon>Chytridiomycota incertae sedis</taxon>
        <taxon>Neocallimastigomycetes</taxon>
        <taxon>Neocallimastigales</taxon>
        <taxon>Neocallimastigaceae</taxon>
        <taxon>Neocallimastix</taxon>
    </lineage>
</organism>
<accession>A0A1Y1ZJN4</accession>
<reference evidence="1 2" key="1">
    <citation type="submission" date="2016-08" db="EMBL/GenBank/DDBJ databases">
        <title>A Parts List for Fungal Cellulosomes Revealed by Comparative Genomics.</title>
        <authorList>
            <consortium name="DOE Joint Genome Institute"/>
            <person name="Haitjema C.H."/>
            <person name="Gilmore S.P."/>
            <person name="Henske J.K."/>
            <person name="Solomon K.V."/>
            <person name="De Groot R."/>
            <person name="Kuo A."/>
            <person name="Mondo S.J."/>
            <person name="Salamov A.A."/>
            <person name="Labutti K."/>
            <person name="Zhao Z."/>
            <person name="Chiniquy J."/>
            <person name="Barry K."/>
            <person name="Brewer H.M."/>
            <person name="Purvine S.O."/>
            <person name="Wright A.T."/>
            <person name="Boxma B."/>
            <person name="Van Alen T."/>
            <person name="Hackstein J.H."/>
            <person name="Baker S.E."/>
            <person name="Grigoriev I.V."/>
            <person name="O'Malley M.A."/>
        </authorList>
    </citation>
    <scope>NUCLEOTIDE SEQUENCE [LARGE SCALE GENOMIC DNA]</scope>
    <source>
        <strain evidence="1 2">G1</strain>
    </source>
</reference>
<name>A0A1Y1ZJN4_9FUNG</name>
<dbReference type="Proteomes" id="UP000193920">
    <property type="component" value="Unassembled WGS sequence"/>
</dbReference>
<dbReference type="SUPFAM" id="SSF53850">
    <property type="entry name" value="Periplasmic binding protein-like II"/>
    <property type="match status" value="1"/>
</dbReference>
<dbReference type="Gene3D" id="3.40.190.10">
    <property type="entry name" value="Periplasmic binding protein-like II"/>
    <property type="match status" value="1"/>
</dbReference>
<evidence type="ECO:0008006" key="3">
    <source>
        <dbReference type="Google" id="ProtNLM"/>
    </source>
</evidence>
<dbReference type="EMBL" id="MCOG01000393">
    <property type="protein sequence ID" value="ORY10453.1"/>
    <property type="molecule type" value="Genomic_DNA"/>
</dbReference>
<keyword evidence="2" id="KW-1185">Reference proteome</keyword>
<sequence length="337" mass="39834">MDICKNNNKTPCPDLIILGTNQLMTRYYKDDILILNNYFKDYFKETGKSFESLLNKYSYYEYRFNDNWLAVPLLTEFEVLRFNITTFNNCINDGYDLKYPPPLDDYWGSNYKKTWTWEKAFEYAKIISECTKKPGLTLLNKDNEEMVFFVTLCQSLGIPFLSEDEFTNLKKCGFRNKNYIDKLLILKDLAENKYIESWFDQDEIKDWQNSLYERKVFKWNNTIINEPKKFINGMLLDTIFNIGKYNDIKTAYIPGTSSYLGGTGIIITKKSKFPSQAFELIKILIDEKYPYLIDLNISFTPYENIPGQLCSNLYKKNKKELCNDLLQYNGTFHTIII</sequence>
<protein>
    <recommendedName>
        <fullName evidence="3">Periplasmic binding protein-like II</fullName>
    </recommendedName>
</protein>